<keyword evidence="1 6" id="KW-0963">Cytoplasm</keyword>
<dbReference type="RefSeq" id="WP_088431398.1">
    <property type="nucleotide sequence ID" value="NZ_CP021983.2"/>
</dbReference>
<organism evidence="7 8">
    <name type="scientific">Halomicronema hongdechloris C2206</name>
    <dbReference type="NCBI Taxonomy" id="1641165"/>
    <lineage>
        <taxon>Bacteria</taxon>
        <taxon>Bacillati</taxon>
        <taxon>Cyanobacteriota</taxon>
        <taxon>Cyanophyceae</taxon>
        <taxon>Nodosilineales</taxon>
        <taxon>Nodosilineaceae</taxon>
        <taxon>Halomicronema</taxon>
    </lineage>
</organism>
<dbReference type="InterPro" id="IPR029063">
    <property type="entry name" value="SAM-dependent_MTases_sf"/>
</dbReference>
<dbReference type="KEGG" id="hhg:XM38_051770"/>
<evidence type="ECO:0000256" key="1">
    <source>
        <dbReference type="ARBA" id="ARBA00022490"/>
    </source>
</evidence>
<evidence type="ECO:0000256" key="4">
    <source>
        <dbReference type="ARBA" id="ARBA00022679"/>
    </source>
</evidence>
<keyword evidence="2 6" id="KW-0698">rRNA processing</keyword>
<keyword evidence="3 6" id="KW-0489">Methyltransferase</keyword>
<evidence type="ECO:0000256" key="5">
    <source>
        <dbReference type="ARBA" id="ARBA00022691"/>
    </source>
</evidence>
<dbReference type="Pfam" id="PF02527">
    <property type="entry name" value="GidB"/>
    <property type="match status" value="1"/>
</dbReference>
<dbReference type="EC" id="2.1.1.-" evidence="6"/>
<feature type="binding site" evidence="6">
    <location>
        <position position="97"/>
    </location>
    <ligand>
        <name>S-adenosyl-L-methionine</name>
        <dbReference type="ChEBI" id="CHEBI:59789"/>
    </ligand>
</feature>
<keyword evidence="5 6" id="KW-0949">S-adenosyl-L-methionine</keyword>
<dbReference type="AlphaFoldDB" id="A0A1Z3HVA4"/>
<protein>
    <recommendedName>
        <fullName evidence="6">Ribosomal RNA small subunit methyltransferase G</fullName>
        <ecNumber evidence="6">2.1.1.-</ecNumber>
    </recommendedName>
    <alternativeName>
        <fullName evidence="6">16S rRNA 7-methylguanosine methyltransferase</fullName>
        <shortName evidence="6">16S rRNA m7G methyltransferase</shortName>
    </alternativeName>
</protein>
<sequence>MASISRLPEYSDRWRHSLHWQPDAYQQASFQALYEAILEGNRQLNLTRLTAADDFWEKHVWDSLSGVVPWLGQEPTVQELALAPGHRVIDIGTGAGFPGLPVAIACPTWPITLLDSTRKKIAWLAGVSQDLGLTNVTTITERAETLGHHPDHRQAYDLALVRAVGSVATCAEYALPLLAQGGVAVLYRGQWTVAEQEQLQTVATRLGGHLIQLRPWRTPLSHSVRHCVYLLKDRDTPHTYPRAVGLPAKFPLASPDS</sequence>
<evidence type="ECO:0000256" key="3">
    <source>
        <dbReference type="ARBA" id="ARBA00022603"/>
    </source>
</evidence>
<dbReference type="FunFam" id="3.40.50.150:FF:000041">
    <property type="entry name" value="Ribosomal RNA small subunit methyltransferase G"/>
    <property type="match status" value="1"/>
</dbReference>
<dbReference type="PIRSF" id="PIRSF003078">
    <property type="entry name" value="GidB"/>
    <property type="match status" value="1"/>
</dbReference>
<dbReference type="PANTHER" id="PTHR31760">
    <property type="entry name" value="S-ADENOSYL-L-METHIONINE-DEPENDENT METHYLTRANSFERASES SUPERFAMILY PROTEIN"/>
    <property type="match status" value="1"/>
</dbReference>
<keyword evidence="8" id="KW-1185">Reference proteome</keyword>
<gene>
    <name evidence="6 7" type="primary">rsmG</name>
    <name evidence="7" type="ORF">XM38_051770</name>
</gene>
<dbReference type="GO" id="GO:0005829">
    <property type="term" value="C:cytosol"/>
    <property type="evidence" value="ECO:0007669"/>
    <property type="project" value="TreeGrafter"/>
</dbReference>
<evidence type="ECO:0000313" key="8">
    <source>
        <dbReference type="Proteomes" id="UP000191901"/>
    </source>
</evidence>
<keyword evidence="4 6" id="KW-0808">Transferase</keyword>
<evidence type="ECO:0000313" key="7">
    <source>
        <dbReference type="EMBL" id="ASC74202.1"/>
    </source>
</evidence>
<comment type="function">
    <text evidence="6">Specifically methylates the N7 position of a guanine in 16S rRNA.</text>
</comment>
<dbReference type="PANTHER" id="PTHR31760:SF0">
    <property type="entry name" value="S-ADENOSYL-L-METHIONINE-DEPENDENT METHYLTRANSFERASES SUPERFAMILY PROTEIN"/>
    <property type="match status" value="1"/>
</dbReference>
<dbReference type="SUPFAM" id="SSF53335">
    <property type="entry name" value="S-adenosyl-L-methionine-dependent methyltransferases"/>
    <property type="match status" value="1"/>
</dbReference>
<dbReference type="Gene3D" id="3.40.50.150">
    <property type="entry name" value="Vaccinia Virus protein VP39"/>
    <property type="match status" value="1"/>
</dbReference>
<feature type="binding site" evidence="6">
    <location>
        <position position="162"/>
    </location>
    <ligand>
        <name>S-adenosyl-L-methionine</name>
        <dbReference type="ChEBI" id="CHEBI:59789"/>
    </ligand>
</feature>
<reference evidence="7 8" key="1">
    <citation type="journal article" date="2016" name="Biochim. Biophys. Acta">
        <title>Characterization of red-shifted phycobilisomes isolated from the chlorophyll f-containing cyanobacterium Halomicronema hongdechloris.</title>
        <authorList>
            <person name="Li Y."/>
            <person name="Lin Y."/>
            <person name="Garvey C.J."/>
            <person name="Birch D."/>
            <person name="Corkery R.W."/>
            <person name="Loughlin P.C."/>
            <person name="Scheer H."/>
            <person name="Willows R.D."/>
            <person name="Chen M."/>
        </authorList>
    </citation>
    <scope>NUCLEOTIDE SEQUENCE [LARGE SCALE GENOMIC DNA]</scope>
    <source>
        <strain evidence="7 8">C2206</strain>
    </source>
</reference>
<proteinExistence type="inferred from homology"/>
<name>A0A1Z3HVA4_9CYAN</name>
<feature type="binding site" evidence="6">
    <location>
        <begin position="115"/>
        <end position="117"/>
    </location>
    <ligand>
        <name>S-adenosyl-L-methionine</name>
        <dbReference type="ChEBI" id="CHEBI:59789"/>
    </ligand>
</feature>
<dbReference type="InterPro" id="IPR003682">
    <property type="entry name" value="rRNA_ssu_MeTfrase_G"/>
</dbReference>
<evidence type="ECO:0000256" key="6">
    <source>
        <dbReference type="HAMAP-Rule" id="MF_00074"/>
    </source>
</evidence>
<feature type="binding site" evidence="6">
    <location>
        <position position="92"/>
    </location>
    <ligand>
        <name>S-adenosyl-L-methionine</name>
        <dbReference type="ChEBI" id="CHEBI:59789"/>
    </ligand>
</feature>
<dbReference type="EMBL" id="CP021983">
    <property type="protein sequence ID" value="ASC74202.1"/>
    <property type="molecule type" value="Genomic_DNA"/>
</dbReference>
<dbReference type="HAMAP" id="MF_00074">
    <property type="entry name" value="16SrRNA_methyltr_G"/>
    <property type="match status" value="1"/>
</dbReference>
<dbReference type="OrthoDB" id="9808773at2"/>
<dbReference type="GO" id="GO:0070043">
    <property type="term" value="F:rRNA (guanine-N7-)-methyltransferase activity"/>
    <property type="evidence" value="ECO:0007669"/>
    <property type="project" value="UniProtKB-UniRule"/>
</dbReference>
<accession>A0A1Z3HVA4</accession>
<comment type="subcellular location">
    <subcellularLocation>
        <location evidence="6">Cytoplasm</location>
    </subcellularLocation>
</comment>
<dbReference type="NCBIfam" id="TIGR00138">
    <property type="entry name" value="rsmG_gidB"/>
    <property type="match status" value="1"/>
</dbReference>
<evidence type="ECO:0000256" key="2">
    <source>
        <dbReference type="ARBA" id="ARBA00022552"/>
    </source>
</evidence>
<comment type="similarity">
    <text evidence="6">Belongs to the methyltransferase superfamily. RNA methyltransferase RsmG family.</text>
</comment>
<dbReference type="Proteomes" id="UP000191901">
    <property type="component" value="Chromosome"/>
</dbReference>
<feature type="binding site" evidence="6">
    <location>
        <begin position="143"/>
        <end position="144"/>
    </location>
    <ligand>
        <name>S-adenosyl-L-methionine</name>
        <dbReference type="ChEBI" id="CHEBI:59789"/>
    </ligand>
</feature>
<dbReference type="CDD" id="cd02440">
    <property type="entry name" value="AdoMet_MTases"/>
    <property type="match status" value="1"/>
</dbReference>
<dbReference type="STRING" id="1641165.XM38_01425"/>